<evidence type="ECO:0000256" key="1">
    <source>
        <dbReference type="ARBA" id="ARBA00022614"/>
    </source>
</evidence>
<dbReference type="Proteomes" id="UP000008063">
    <property type="component" value="Unassembled WGS sequence"/>
</dbReference>
<feature type="compositionally biased region" description="Polar residues" evidence="3">
    <location>
        <begin position="1"/>
        <end position="11"/>
    </location>
</feature>
<gene>
    <name evidence="4" type="ORF">SERLA73DRAFT_54585</name>
</gene>
<accession>F8PXL0</accession>
<dbReference type="STRING" id="936435.F8PXL0"/>
<dbReference type="SUPFAM" id="SSF52058">
    <property type="entry name" value="L domain-like"/>
    <property type="match status" value="1"/>
</dbReference>
<evidence type="ECO:0000256" key="2">
    <source>
        <dbReference type="ARBA" id="ARBA00022737"/>
    </source>
</evidence>
<organism evidence="5">
    <name type="scientific">Serpula lacrymans var. lacrymans (strain S7.3)</name>
    <name type="common">Dry rot fungus</name>
    <dbReference type="NCBI Taxonomy" id="936435"/>
    <lineage>
        <taxon>Eukaryota</taxon>
        <taxon>Fungi</taxon>
        <taxon>Dikarya</taxon>
        <taxon>Basidiomycota</taxon>
        <taxon>Agaricomycotina</taxon>
        <taxon>Agaricomycetes</taxon>
        <taxon>Agaricomycetidae</taxon>
        <taxon>Boletales</taxon>
        <taxon>Coniophorineae</taxon>
        <taxon>Serpulaceae</taxon>
        <taxon>Serpula</taxon>
    </lineage>
</organism>
<dbReference type="OMA" id="RRMDRSF"/>
<dbReference type="Pfam" id="PF13855">
    <property type="entry name" value="LRR_8"/>
    <property type="match status" value="1"/>
</dbReference>
<feature type="region of interest" description="Disordered" evidence="3">
    <location>
        <begin position="534"/>
        <end position="564"/>
    </location>
</feature>
<dbReference type="EMBL" id="GL945480">
    <property type="protein sequence ID" value="EGN98623.1"/>
    <property type="molecule type" value="Genomic_DNA"/>
</dbReference>
<evidence type="ECO:0008006" key="6">
    <source>
        <dbReference type="Google" id="ProtNLM"/>
    </source>
</evidence>
<keyword evidence="5" id="KW-1185">Reference proteome</keyword>
<keyword evidence="2" id="KW-0677">Repeat</keyword>
<reference evidence="5" key="1">
    <citation type="journal article" date="2011" name="Science">
        <title>The plant cell wall-decomposing machinery underlies the functional diversity of forest fungi.</title>
        <authorList>
            <person name="Eastwood D.C."/>
            <person name="Floudas D."/>
            <person name="Binder M."/>
            <person name="Majcherczyk A."/>
            <person name="Schneider P."/>
            <person name="Aerts A."/>
            <person name="Asiegbu F.O."/>
            <person name="Baker S.E."/>
            <person name="Barry K."/>
            <person name="Bendiksby M."/>
            <person name="Blumentritt M."/>
            <person name="Coutinho P.M."/>
            <person name="Cullen D."/>
            <person name="de Vries R.P."/>
            <person name="Gathman A."/>
            <person name="Goodell B."/>
            <person name="Henrissat B."/>
            <person name="Ihrmark K."/>
            <person name="Kauserud H."/>
            <person name="Kohler A."/>
            <person name="LaButti K."/>
            <person name="Lapidus A."/>
            <person name="Lavin J.L."/>
            <person name="Lee Y.-H."/>
            <person name="Lindquist E."/>
            <person name="Lilly W."/>
            <person name="Lucas S."/>
            <person name="Morin E."/>
            <person name="Murat C."/>
            <person name="Oguiza J.A."/>
            <person name="Park J."/>
            <person name="Pisabarro A.G."/>
            <person name="Riley R."/>
            <person name="Rosling A."/>
            <person name="Salamov A."/>
            <person name="Schmidt O."/>
            <person name="Schmutz J."/>
            <person name="Skrede I."/>
            <person name="Stenlid J."/>
            <person name="Wiebenga A."/>
            <person name="Xie X."/>
            <person name="Kuees U."/>
            <person name="Hibbett D.S."/>
            <person name="Hoffmeister D."/>
            <person name="Hoegberg N."/>
            <person name="Martin F."/>
            <person name="Grigoriev I.V."/>
            <person name="Watkinson S.C."/>
        </authorList>
    </citation>
    <scope>NUCLEOTIDE SEQUENCE [LARGE SCALE GENOMIC DNA]</scope>
    <source>
        <strain evidence="5">strain S7.3</strain>
    </source>
</reference>
<feature type="region of interest" description="Disordered" evidence="3">
    <location>
        <begin position="483"/>
        <end position="507"/>
    </location>
</feature>
<dbReference type="PRINTS" id="PR00019">
    <property type="entry name" value="LEURICHRPT"/>
</dbReference>
<keyword evidence="1" id="KW-0433">Leucine-rich repeat</keyword>
<proteinExistence type="predicted"/>
<feature type="region of interest" description="Disordered" evidence="3">
    <location>
        <begin position="1"/>
        <end position="79"/>
    </location>
</feature>
<name>F8PXL0_SERL3</name>
<dbReference type="SMART" id="SM00369">
    <property type="entry name" value="LRR_TYP"/>
    <property type="match status" value="7"/>
</dbReference>
<protein>
    <recommendedName>
        <fullName evidence="6">L domain-like protein</fullName>
    </recommendedName>
</protein>
<dbReference type="HOGENOM" id="CLU_016742_0_0_1"/>
<dbReference type="eggNOG" id="KOG0472">
    <property type="taxonomic scope" value="Eukaryota"/>
</dbReference>
<dbReference type="InterPro" id="IPR003591">
    <property type="entry name" value="Leu-rich_rpt_typical-subtyp"/>
</dbReference>
<dbReference type="InParanoid" id="F8PXL0"/>
<sequence>MSRIPQPSSSRPAIKTPALFPPSTPRSRAPSPSKPTRTAPGSPVSVRVRTKSVPKSPTKSGLRRPPPEDEPPIPKTNISIKEAIALKRAEAKKAAMSKPNSGGDVGGFGSFENMEDALPTVNKVEDQNELDLGRWSVKETIERARSTGSINLSSRALQCIPSALFDIHLGITPDTLESVPKEPPITTSTDPLDAPVGSGRRGGAPTWFEAQDLQVLKAWSNEIIEIQHEISLFGSLKIVDLHQNKIAKLPHTFGDLTHLTTLDLSHNALSSLPTNMFALPNLAILNLSHNSLVELPFNAPFSGSSSLNFKSNYQSNSDFFAPAVVRAISPLPRLTNLDASYNKLTVNRIDHAPENLPPLLSKIDLSANPLSSGNTGCSSLIRALAQLKKLKHVRFATADIGDDAFPSDVSADGTAFPSLRVLDMGETRITEEGIKGSLSGLKQDLTYDLTADEPPEGTLRVIVGKKIIREAWELEVELRVRGRGRGSRDIENTESAHKTKQDSKEEVVKEAWEIEAEQGLLTEGGRRRARAALTASINPKEPKSIPSLGNGSPSTTASKSSQISPVQALTNAQYYHATTQTLTLPASTAPTKSHARSFSLAASSGPFAHKQGMSDIALPTPTLPLAAIYSQPFSQTLRVLTLTNRRHDPSFSLPSLKDAPDMGLLPHLEELVLDGCNLGDNVPVTRVQEASSENSTTPRSSEALLPLLTKLFPSLRTLDLSYNSLTSEALKTDVLTSLIMASSTTTAETVGPRQGLRHLRLRGNRITELEGFQGVAELFKGHRDIPDWKLEELDFRDNEISKLPSELGLLPLDVFLVDGNVFRIPQRRVWEREGTKGLLSWLRGRIE</sequence>
<dbReference type="Pfam" id="PF13516">
    <property type="entry name" value="LRR_6"/>
    <property type="match status" value="1"/>
</dbReference>
<dbReference type="SMART" id="SM00368">
    <property type="entry name" value="LRR_RI"/>
    <property type="match status" value="4"/>
</dbReference>
<dbReference type="GO" id="GO:0005737">
    <property type="term" value="C:cytoplasm"/>
    <property type="evidence" value="ECO:0007669"/>
    <property type="project" value="TreeGrafter"/>
</dbReference>
<dbReference type="OrthoDB" id="1517790at2759"/>
<dbReference type="PANTHER" id="PTHR48051:SF1">
    <property type="entry name" value="RAS SUPPRESSOR PROTEIN 1"/>
    <property type="match status" value="1"/>
</dbReference>
<evidence type="ECO:0000256" key="3">
    <source>
        <dbReference type="SAM" id="MobiDB-lite"/>
    </source>
</evidence>
<feature type="compositionally biased region" description="Polar residues" evidence="3">
    <location>
        <begin position="547"/>
        <end position="564"/>
    </location>
</feature>
<dbReference type="InterPro" id="IPR001611">
    <property type="entry name" value="Leu-rich_rpt"/>
</dbReference>
<evidence type="ECO:0000313" key="4">
    <source>
        <dbReference type="EMBL" id="EGN98623.1"/>
    </source>
</evidence>
<dbReference type="InterPro" id="IPR032675">
    <property type="entry name" value="LRR_dom_sf"/>
</dbReference>
<dbReference type="PANTHER" id="PTHR48051">
    <property type="match status" value="1"/>
</dbReference>
<evidence type="ECO:0000313" key="5">
    <source>
        <dbReference type="Proteomes" id="UP000008063"/>
    </source>
</evidence>
<dbReference type="PROSITE" id="PS51450">
    <property type="entry name" value="LRR"/>
    <property type="match status" value="4"/>
</dbReference>
<feature type="region of interest" description="Disordered" evidence="3">
    <location>
        <begin position="176"/>
        <end position="197"/>
    </location>
</feature>
<feature type="compositionally biased region" description="Low complexity" evidence="3">
    <location>
        <begin position="25"/>
        <end position="38"/>
    </location>
</feature>
<dbReference type="Gene3D" id="3.80.10.10">
    <property type="entry name" value="Ribonuclease Inhibitor"/>
    <property type="match status" value="2"/>
</dbReference>
<dbReference type="InterPro" id="IPR050216">
    <property type="entry name" value="LRR_domain-containing"/>
</dbReference>
<dbReference type="AlphaFoldDB" id="F8PXL0"/>